<feature type="compositionally biased region" description="Basic and acidic residues" evidence="1">
    <location>
        <begin position="533"/>
        <end position="542"/>
    </location>
</feature>
<keyword evidence="3" id="KW-1185">Reference proteome</keyword>
<dbReference type="AlphaFoldDB" id="A0AAD7XR55"/>
<sequence>MAEPSSTERALHPYMDPKREITKAMPGLHLVHKRKLLSEEGRKLTELEAHMRRARQRSFKDEFVPASAFGGAREGYYFTTGFRGLGYYLDPKWCNYNDPDNEGYVLVRTAPAVAIARAMRKRDAEGKQGLLFSPALLDALGPAHGKPPHRYKLVAPPWLCGARPPVERFEKNADVGGRELYVGCNELLREKLEVLSDRLARVGSDLPAGRQYPTPVVARVAAKKGAIVRRGVELDSPEVCELATGTAVLVVEEATAKNQTSRAKLVEPARGWVSMKTLEMINNGMTTDLAVVENVAETVVVHGTHGDITLRGDDLVPVAKGNGPWTLVVTLAGPDERETPLAFKATLKKTQLTMWSAHKLLQIFAKQHAAKHGTSWNQNDLRLHEDESAKDHVDPDTRLAELVRDWDAEIAADLIVRRKLGADGSKPVVFARALELARREDARGPTITEWSSQTDVIKAHVAKGASEEPMTSQEIQDYWANKKDYKHWRTTAALKGMSTRTDDQSKLDKWATTLVPQRGFLDTATPLYSDQDIEQRKHDDIAKGSNEARFAAHYPTNSRRRRR</sequence>
<comment type="caution">
    <text evidence="2">The sequence shown here is derived from an EMBL/GenBank/DDBJ whole genome shotgun (WGS) entry which is preliminary data.</text>
</comment>
<protein>
    <submittedName>
        <fullName evidence="2">Uncharacterized protein</fullName>
    </submittedName>
</protein>
<accession>A0AAD7XR55</accession>
<evidence type="ECO:0000313" key="3">
    <source>
        <dbReference type="Proteomes" id="UP001230188"/>
    </source>
</evidence>
<proteinExistence type="predicted"/>
<dbReference type="EMBL" id="JAQMWT010000047">
    <property type="protein sequence ID" value="KAJ8612540.1"/>
    <property type="molecule type" value="Genomic_DNA"/>
</dbReference>
<dbReference type="Proteomes" id="UP001230188">
    <property type="component" value="Unassembled WGS sequence"/>
</dbReference>
<organism evidence="2 3">
    <name type="scientific">Chrysophaeum taylorii</name>
    <dbReference type="NCBI Taxonomy" id="2483200"/>
    <lineage>
        <taxon>Eukaryota</taxon>
        <taxon>Sar</taxon>
        <taxon>Stramenopiles</taxon>
        <taxon>Ochrophyta</taxon>
        <taxon>Pelagophyceae</taxon>
        <taxon>Pelagomonadales</taxon>
        <taxon>Pelagomonadaceae</taxon>
        <taxon>Chrysophaeum</taxon>
    </lineage>
</organism>
<evidence type="ECO:0000256" key="1">
    <source>
        <dbReference type="SAM" id="MobiDB-lite"/>
    </source>
</evidence>
<reference evidence="2" key="1">
    <citation type="submission" date="2023-01" db="EMBL/GenBank/DDBJ databases">
        <title>Metagenome sequencing of chrysophaentin producing Chrysophaeum taylorii.</title>
        <authorList>
            <person name="Davison J."/>
            <person name="Bewley C."/>
        </authorList>
    </citation>
    <scope>NUCLEOTIDE SEQUENCE</scope>
    <source>
        <strain evidence="2">NIES-1699</strain>
    </source>
</reference>
<gene>
    <name evidence="2" type="ORF">CTAYLR_003711</name>
</gene>
<evidence type="ECO:0000313" key="2">
    <source>
        <dbReference type="EMBL" id="KAJ8612540.1"/>
    </source>
</evidence>
<name>A0AAD7XR55_9STRA</name>
<feature type="region of interest" description="Disordered" evidence="1">
    <location>
        <begin position="531"/>
        <end position="563"/>
    </location>
</feature>